<reference evidence="2 3" key="1">
    <citation type="journal article" date="2019" name="Syst. Appl. Microbiol.">
        <title>Polyphasic characterization of two novel Lactobacillus spp. isolated from blown salami packages: Description of Lactobacillus halodurans sp. nov. and Lactobacillus salsicarnum sp. nov.</title>
        <authorList>
            <person name="Schuster J.A."/>
            <person name="Klingl A."/>
            <person name="Vogel R.F."/>
            <person name="Ehrmann M.A."/>
        </authorList>
    </citation>
    <scope>NUCLEOTIDE SEQUENCE [LARGE SCALE GENOMIC DNA]</scope>
    <source>
        <strain evidence="2 3">TMW 1.2098</strain>
    </source>
</reference>
<protein>
    <recommendedName>
        <fullName evidence="4">DUF4352 domain-containing protein</fullName>
    </recommendedName>
</protein>
<keyword evidence="1" id="KW-0812">Transmembrane</keyword>
<evidence type="ECO:0000313" key="3">
    <source>
        <dbReference type="Proteomes" id="UP000436655"/>
    </source>
</evidence>
<evidence type="ECO:0008006" key="4">
    <source>
        <dbReference type="Google" id="ProtNLM"/>
    </source>
</evidence>
<keyword evidence="1" id="KW-1133">Transmembrane helix</keyword>
<sequence length="214" mass="23927">MESKVFYKTWWFWLIYTAVSITLVGTALHMLNSSKTASSNGQTTAHTNGKINNNSLTFNGAKIKIKNHRIYKLNFMDDSWTPTKVAITEAKILKLDTFKNENGKPSEANGMVILHLIITPSRDIKTFPGQGTLSTNISSETKGILTGISEFKTNWGGAIEKSVKKEGDLIFPIKNISKVSDITKIKLQFDADYDTSDNADEDYTHNYDINLNLP</sequence>
<dbReference type="Proteomes" id="UP000436655">
    <property type="component" value="Unassembled WGS sequence"/>
</dbReference>
<dbReference type="RefSeq" id="WP_153494155.1">
    <property type="nucleotide sequence ID" value="NZ_VDFN01000001.1"/>
</dbReference>
<gene>
    <name evidence="2" type="ORF">FHL03_02510</name>
</gene>
<organism evidence="2 3">
    <name type="scientific">Companilactobacillus mishanensis</name>
    <dbReference type="NCBI Taxonomy" id="2486008"/>
    <lineage>
        <taxon>Bacteria</taxon>
        <taxon>Bacillati</taxon>
        <taxon>Bacillota</taxon>
        <taxon>Bacilli</taxon>
        <taxon>Lactobacillales</taxon>
        <taxon>Lactobacillaceae</taxon>
        <taxon>Companilactobacillus</taxon>
    </lineage>
</organism>
<keyword evidence="1" id="KW-0472">Membrane</keyword>
<accession>A0ABW9P531</accession>
<proteinExistence type="predicted"/>
<dbReference type="EMBL" id="VDFN01000001">
    <property type="protein sequence ID" value="MQS44355.1"/>
    <property type="molecule type" value="Genomic_DNA"/>
</dbReference>
<comment type="caution">
    <text evidence="2">The sequence shown here is derived from an EMBL/GenBank/DDBJ whole genome shotgun (WGS) entry which is preliminary data.</text>
</comment>
<name>A0ABW9P531_9LACO</name>
<evidence type="ECO:0000313" key="2">
    <source>
        <dbReference type="EMBL" id="MQS44355.1"/>
    </source>
</evidence>
<keyword evidence="3" id="KW-1185">Reference proteome</keyword>
<feature type="transmembrane region" description="Helical" evidence="1">
    <location>
        <begin position="12"/>
        <end position="31"/>
    </location>
</feature>
<evidence type="ECO:0000256" key="1">
    <source>
        <dbReference type="SAM" id="Phobius"/>
    </source>
</evidence>